<comment type="catalytic activity">
    <reaction evidence="5">
        <text>3'-dephospho-CoA + ATP = ADP + CoA + H(+)</text>
        <dbReference type="Rhea" id="RHEA:18245"/>
        <dbReference type="ChEBI" id="CHEBI:15378"/>
        <dbReference type="ChEBI" id="CHEBI:30616"/>
        <dbReference type="ChEBI" id="CHEBI:57287"/>
        <dbReference type="ChEBI" id="CHEBI:57328"/>
        <dbReference type="ChEBI" id="CHEBI:456216"/>
        <dbReference type="EC" id="2.7.1.24"/>
    </reaction>
</comment>
<keyword evidence="5" id="KW-0963">Cytoplasm</keyword>
<protein>
    <recommendedName>
        <fullName evidence="5 6">Dephospho-CoA kinase</fullName>
        <ecNumber evidence="5 6">2.7.1.24</ecNumber>
    </recommendedName>
    <alternativeName>
        <fullName evidence="5">Dephosphocoenzyme A kinase</fullName>
    </alternativeName>
</protein>
<dbReference type="NCBIfam" id="TIGR00152">
    <property type="entry name" value="dephospho-CoA kinase"/>
    <property type="match status" value="1"/>
</dbReference>
<proteinExistence type="inferred from homology"/>
<dbReference type="InterPro" id="IPR001977">
    <property type="entry name" value="Depp_CoAkinase"/>
</dbReference>
<dbReference type="EC" id="2.7.1.24" evidence="5 6"/>
<organism evidence="7">
    <name type="scientific">Castellaniella ginsengisoli</name>
    <dbReference type="NCBI Taxonomy" id="546114"/>
    <lineage>
        <taxon>Bacteria</taxon>
        <taxon>Pseudomonadati</taxon>
        <taxon>Pseudomonadota</taxon>
        <taxon>Betaproteobacteria</taxon>
        <taxon>Burkholderiales</taxon>
        <taxon>Alcaligenaceae</taxon>
        <taxon>Castellaniella</taxon>
    </lineage>
</organism>
<dbReference type="SUPFAM" id="SSF52540">
    <property type="entry name" value="P-loop containing nucleoside triphosphate hydrolases"/>
    <property type="match status" value="1"/>
</dbReference>
<dbReference type="GO" id="GO:0005524">
    <property type="term" value="F:ATP binding"/>
    <property type="evidence" value="ECO:0007669"/>
    <property type="project" value="UniProtKB-UniRule"/>
</dbReference>
<name>A0AB39DB14_9BURK</name>
<evidence type="ECO:0000256" key="5">
    <source>
        <dbReference type="HAMAP-Rule" id="MF_00376"/>
    </source>
</evidence>
<dbReference type="PANTHER" id="PTHR10695">
    <property type="entry name" value="DEPHOSPHO-COA KINASE-RELATED"/>
    <property type="match status" value="1"/>
</dbReference>
<accession>A0AB39DB14</accession>
<dbReference type="Pfam" id="PF01121">
    <property type="entry name" value="CoaE"/>
    <property type="match status" value="1"/>
</dbReference>
<keyword evidence="2 5" id="KW-0547">Nucleotide-binding</keyword>
<dbReference type="PANTHER" id="PTHR10695:SF46">
    <property type="entry name" value="BIFUNCTIONAL COENZYME A SYNTHASE-RELATED"/>
    <property type="match status" value="1"/>
</dbReference>
<feature type="binding site" evidence="5">
    <location>
        <begin position="11"/>
        <end position="16"/>
    </location>
    <ligand>
        <name>ATP</name>
        <dbReference type="ChEBI" id="CHEBI:30616"/>
    </ligand>
</feature>
<dbReference type="CDD" id="cd02022">
    <property type="entry name" value="DPCK"/>
    <property type="match status" value="1"/>
</dbReference>
<evidence type="ECO:0000256" key="2">
    <source>
        <dbReference type="ARBA" id="ARBA00022741"/>
    </source>
</evidence>
<evidence type="ECO:0000256" key="1">
    <source>
        <dbReference type="ARBA" id="ARBA00009018"/>
    </source>
</evidence>
<comment type="function">
    <text evidence="5">Catalyzes the phosphorylation of the 3'-hydroxyl group of dephosphocoenzyme A to form coenzyme A.</text>
</comment>
<dbReference type="PROSITE" id="PS51219">
    <property type="entry name" value="DPCK"/>
    <property type="match status" value="1"/>
</dbReference>
<dbReference type="EMBL" id="CP158255">
    <property type="protein sequence ID" value="XDJ51397.1"/>
    <property type="molecule type" value="Genomic_DNA"/>
</dbReference>
<comment type="similarity">
    <text evidence="1 5">Belongs to the CoaE family.</text>
</comment>
<evidence type="ECO:0000313" key="7">
    <source>
        <dbReference type="EMBL" id="XDJ51397.1"/>
    </source>
</evidence>
<evidence type="ECO:0000256" key="6">
    <source>
        <dbReference type="NCBIfam" id="TIGR00152"/>
    </source>
</evidence>
<gene>
    <name evidence="5 7" type="primary">coaE</name>
    <name evidence="7" type="ORF">ABRZ09_06035</name>
</gene>
<dbReference type="AlphaFoldDB" id="A0AB39DB14"/>
<dbReference type="InterPro" id="IPR027417">
    <property type="entry name" value="P-loop_NTPase"/>
</dbReference>
<dbReference type="HAMAP" id="MF_00376">
    <property type="entry name" value="Dephospho_CoA_kinase"/>
    <property type="match status" value="1"/>
</dbReference>
<comment type="pathway">
    <text evidence="5">Cofactor biosynthesis; coenzyme A biosynthesis; CoA from (R)-pantothenate: step 5/5.</text>
</comment>
<dbReference type="GO" id="GO:0015937">
    <property type="term" value="P:coenzyme A biosynthetic process"/>
    <property type="evidence" value="ECO:0007669"/>
    <property type="project" value="UniProtKB-UniRule"/>
</dbReference>
<evidence type="ECO:0000256" key="4">
    <source>
        <dbReference type="ARBA" id="ARBA00022993"/>
    </source>
</evidence>
<comment type="subcellular location">
    <subcellularLocation>
        <location evidence="5">Cytoplasm</location>
    </subcellularLocation>
</comment>
<reference evidence="7" key="1">
    <citation type="submission" date="2024-05" db="EMBL/GenBank/DDBJ databases">
        <authorList>
            <person name="Luo Y.-C."/>
            <person name="Nicholds J."/>
            <person name="Mortimer T."/>
            <person name="Maboni G."/>
        </authorList>
    </citation>
    <scope>NUCLEOTIDE SEQUENCE</scope>
    <source>
        <strain evidence="7">151108</strain>
    </source>
</reference>
<dbReference type="Gene3D" id="3.40.50.300">
    <property type="entry name" value="P-loop containing nucleotide triphosphate hydrolases"/>
    <property type="match status" value="1"/>
</dbReference>
<dbReference type="GO" id="GO:0005737">
    <property type="term" value="C:cytoplasm"/>
    <property type="evidence" value="ECO:0007669"/>
    <property type="project" value="UniProtKB-SubCell"/>
</dbReference>
<dbReference type="GO" id="GO:0004140">
    <property type="term" value="F:dephospho-CoA kinase activity"/>
    <property type="evidence" value="ECO:0007669"/>
    <property type="project" value="UniProtKB-UniRule"/>
</dbReference>
<dbReference type="RefSeq" id="WP_368647490.1">
    <property type="nucleotide sequence ID" value="NZ_CP158255.1"/>
</dbReference>
<evidence type="ECO:0000256" key="3">
    <source>
        <dbReference type="ARBA" id="ARBA00022840"/>
    </source>
</evidence>
<keyword evidence="5 7" id="KW-0418">Kinase</keyword>
<keyword evidence="3 5" id="KW-0067">ATP-binding</keyword>
<sequence>MFSIGLTGGIGSGKSMVADWLAEWGAAVIDTDRIAHDLTAPGGAAIEAVRAAFGAQAITPEGALDRNWMRERVFADPDARRQLESVLHPLIDQAVRAQAERAQGPYVVFVVPLLVESGRWRDRVDRICVVDCDPETQIRRVQARSGLTRDTIGRIMSAQASRADRLAAADDVIVNDESTDPGALRRRAFQQHQRWCARATQSTDGHITHG</sequence>
<keyword evidence="4 5" id="KW-0173">Coenzyme A biosynthesis</keyword>
<keyword evidence="5 7" id="KW-0808">Transferase</keyword>